<dbReference type="Proteomes" id="UP001319861">
    <property type="component" value="Chromosome"/>
</dbReference>
<dbReference type="SUPFAM" id="SSF55961">
    <property type="entry name" value="Bet v1-like"/>
    <property type="match status" value="1"/>
</dbReference>
<reference evidence="3 4" key="1">
    <citation type="journal article" date="2021" name="J. Biosci. Bioeng.">
        <title>Identification and characterization of a chc gene cluster responsible for the aromatization pathway of cyclohexanecarboxylate degradation in Sinomonas cyclohexanicum ATCC 51369.</title>
        <authorList>
            <person name="Yamamoto T."/>
            <person name="Hasegawa Y."/>
            <person name="Lau P.C.K."/>
            <person name="Iwaki H."/>
        </authorList>
    </citation>
    <scope>NUCLEOTIDE SEQUENCE [LARGE SCALE GENOMIC DNA]</scope>
    <source>
        <strain evidence="3 4">ATCC 51369</strain>
    </source>
</reference>
<gene>
    <name evidence="3" type="ORF">SCMU_01030</name>
</gene>
<accession>A0ABM7PPZ0</accession>
<comment type="similarity">
    <text evidence="1">Belongs to the AHA1 family.</text>
</comment>
<evidence type="ECO:0000313" key="3">
    <source>
        <dbReference type="EMBL" id="BCT74261.1"/>
    </source>
</evidence>
<organism evidence="3 4">
    <name type="scientific">Sinomonas cyclohexanicum</name>
    <name type="common">Corynebacterium cyclohexanicum</name>
    <dbReference type="NCBI Taxonomy" id="322009"/>
    <lineage>
        <taxon>Bacteria</taxon>
        <taxon>Bacillati</taxon>
        <taxon>Actinomycetota</taxon>
        <taxon>Actinomycetes</taxon>
        <taxon>Micrococcales</taxon>
        <taxon>Micrococcaceae</taxon>
        <taxon>Sinomonas</taxon>
    </lineage>
</organism>
<dbReference type="Gene3D" id="3.30.530.20">
    <property type="match status" value="1"/>
</dbReference>
<evidence type="ECO:0000313" key="4">
    <source>
        <dbReference type="Proteomes" id="UP001319861"/>
    </source>
</evidence>
<evidence type="ECO:0000256" key="1">
    <source>
        <dbReference type="ARBA" id="ARBA00006817"/>
    </source>
</evidence>
<dbReference type="InterPro" id="IPR023393">
    <property type="entry name" value="START-like_dom_sf"/>
</dbReference>
<sequence length="191" mass="20167">MYSESHMKGRGMDELDGQYAEVEGRGAVTFIRSYPVSAEQAWAAVSTPEGLDGWFPSAVALDHEAETVTFSGDPNAGAEAPASTGRIVAWEPPRRWAFEWGGDLMEFLVEGSDTEVELTLRNWLADNSSAARNAAGWHVCLGELAKKLGGVVPAGPHAAPGPDGPLDWGALYEGYVEAGLPSGAPIPGRDA</sequence>
<keyword evidence="4" id="KW-1185">Reference proteome</keyword>
<name>A0ABM7PPZ0_SINCY</name>
<dbReference type="EMBL" id="AP024525">
    <property type="protein sequence ID" value="BCT74261.1"/>
    <property type="molecule type" value="Genomic_DNA"/>
</dbReference>
<feature type="domain" description="Activator of Hsp90 ATPase homologue 1/2-like C-terminal" evidence="2">
    <location>
        <begin position="36"/>
        <end position="147"/>
    </location>
</feature>
<dbReference type="InterPro" id="IPR013538">
    <property type="entry name" value="ASHA1/2-like_C"/>
</dbReference>
<proteinExistence type="inferred from homology"/>
<dbReference type="Pfam" id="PF08327">
    <property type="entry name" value="AHSA1"/>
    <property type="match status" value="1"/>
</dbReference>
<evidence type="ECO:0000259" key="2">
    <source>
        <dbReference type="Pfam" id="PF08327"/>
    </source>
</evidence>
<protein>
    <recommendedName>
        <fullName evidence="2">Activator of Hsp90 ATPase homologue 1/2-like C-terminal domain-containing protein</fullName>
    </recommendedName>
</protein>